<evidence type="ECO:0000313" key="1">
    <source>
        <dbReference type="EMBL" id="OMJ14707.1"/>
    </source>
</evidence>
<gene>
    <name evidence="1" type="ORF">AYI69_g8482</name>
</gene>
<accession>A0A1R1XJ85</accession>
<comment type="caution">
    <text evidence="1">The sequence shown here is derived from an EMBL/GenBank/DDBJ whole genome shotgun (WGS) entry which is preliminary data.</text>
</comment>
<dbReference type="EMBL" id="LSSM01004534">
    <property type="protein sequence ID" value="OMJ14707.1"/>
    <property type="molecule type" value="Genomic_DNA"/>
</dbReference>
<dbReference type="Proteomes" id="UP000187429">
    <property type="component" value="Unassembled WGS sequence"/>
</dbReference>
<dbReference type="AlphaFoldDB" id="A0A1R1XJ85"/>
<keyword evidence="2" id="KW-1185">Reference proteome</keyword>
<evidence type="ECO:0000313" key="2">
    <source>
        <dbReference type="Proteomes" id="UP000187429"/>
    </source>
</evidence>
<reference evidence="2" key="1">
    <citation type="submission" date="2017-01" db="EMBL/GenBank/DDBJ databases">
        <authorList>
            <person name="Wang Y."/>
            <person name="White M."/>
            <person name="Kvist S."/>
            <person name="Moncalvo J.-M."/>
        </authorList>
    </citation>
    <scope>NUCLEOTIDE SEQUENCE [LARGE SCALE GENOMIC DNA]</scope>
    <source>
        <strain evidence="2">ID-206-W2</strain>
    </source>
</reference>
<name>A0A1R1XJ85_9FUNG</name>
<proteinExistence type="predicted"/>
<organism evidence="1 2">
    <name type="scientific">Smittium culicis</name>
    <dbReference type="NCBI Taxonomy" id="133412"/>
    <lineage>
        <taxon>Eukaryota</taxon>
        <taxon>Fungi</taxon>
        <taxon>Fungi incertae sedis</taxon>
        <taxon>Zoopagomycota</taxon>
        <taxon>Kickxellomycotina</taxon>
        <taxon>Harpellomycetes</taxon>
        <taxon>Harpellales</taxon>
        <taxon>Legeriomycetaceae</taxon>
        <taxon>Smittium</taxon>
    </lineage>
</organism>
<protein>
    <submittedName>
        <fullName evidence="1">Uncharacterized protein</fullName>
    </submittedName>
</protein>
<dbReference type="OrthoDB" id="2400069at2759"/>
<sequence length="90" mass="10303">MSGGKLLLKTCLTTSYTGIILCPVVAYKVIKEKVKFNLCPKPYENNSQWTVNRLMRFIKDNKKPLSVESIMRYIQSISDLIRRGPDTPIP</sequence>